<dbReference type="Gene3D" id="1.20.1260.100">
    <property type="entry name" value="TspO/MBR protein"/>
    <property type="match status" value="1"/>
</dbReference>
<dbReference type="InterPro" id="IPR004307">
    <property type="entry name" value="TspO_MBR"/>
</dbReference>
<evidence type="ECO:0000313" key="8">
    <source>
        <dbReference type="Proteomes" id="UP000815325"/>
    </source>
</evidence>
<protein>
    <submittedName>
        <fullName evidence="7">TspO/MBR-related protein</fullName>
    </submittedName>
</protein>
<name>A0ABQ7GJN6_DUNSA</name>
<evidence type="ECO:0000256" key="2">
    <source>
        <dbReference type="ARBA" id="ARBA00007524"/>
    </source>
</evidence>
<keyword evidence="4 6" id="KW-1133">Transmembrane helix</keyword>
<keyword evidence="3 6" id="KW-0812">Transmembrane</keyword>
<gene>
    <name evidence="7" type="ORF">DUNSADRAFT_8405</name>
</gene>
<sequence length="175" mass="19647">MEGLKSLLQQPVASTVASGAIVFGVQRLVPTTDPNWYKTIRKPNWTPPPFVFPLMWIPLKTIQSIAAAMVWRQGQGKELLLPLGLFGVHLFLGNWWNVVFFSQHKMRESVKWMGLFWASIAGTAAAFAPISQPAAYMMLPTLAWVSVAWKLNIDIVRVNMESMDGPEAAKKQHEK</sequence>
<dbReference type="PANTHER" id="PTHR10057">
    <property type="entry name" value="PERIPHERAL-TYPE BENZODIAZEPINE RECEPTOR"/>
    <property type="match status" value="1"/>
</dbReference>
<reference evidence="7" key="1">
    <citation type="submission" date="2017-08" db="EMBL/GenBank/DDBJ databases">
        <authorList>
            <person name="Polle J.E."/>
            <person name="Barry K."/>
            <person name="Cushman J."/>
            <person name="Schmutz J."/>
            <person name="Tran D."/>
            <person name="Hathwaick L.T."/>
            <person name="Yim W.C."/>
            <person name="Jenkins J."/>
            <person name="Mckie-Krisberg Z.M."/>
            <person name="Prochnik S."/>
            <person name="Lindquist E."/>
            <person name="Dockter R.B."/>
            <person name="Adam C."/>
            <person name="Molina H."/>
            <person name="Bunkerborg J."/>
            <person name="Jin E."/>
            <person name="Buchheim M."/>
            <person name="Magnuson J."/>
        </authorList>
    </citation>
    <scope>NUCLEOTIDE SEQUENCE</scope>
    <source>
        <strain evidence="7">CCAP 19/18</strain>
    </source>
</reference>
<feature type="transmembrane region" description="Helical" evidence="6">
    <location>
        <begin position="79"/>
        <end position="100"/>
    </location>
</feature>
<dbReference type="InterPro" id="IPR038330">
    <property type="entry name" value="TspO/MBR-related_sf"/>
</dbReference>
<evidence type="ECO:0000256" key="1">
    <source>
        <dbReference type="ARBA" id="ARBA00004141"/>
    </source>
</evidence>
<dbReference type="Proteomes" id="UP000815325">
    <property type="component" value="Unassembled WGS sequence"/>
</dbReference>
<feature type="transmembrane region" description="Helical" evidence="6">
    <location>
        <begin position="112"/>
        <end position="130"/>
    </location>
</feature>
<comment type="caution">
    <text evidence="7">The sequence shown here is derived from an EMBL/GenBank/DDBJ whole genome shotgun (WGS) entry which is preliminary data.</text>
</comment>
<keyword evidence="5 6" id="KW-0472">Membrane</keyword>
<evidence type="ECO:0000256" key="6">
    <source>
        <dbReference type="SAM" id="Phobius"/>
    </source>
</evidence>
<dbReference type="Pfam" id="PF03073">
    <property type="entry name" value="TspO_MBR"/>
    <property type="match status" value="1"/>
</dbReference>
<evidence type="ECO:0000256" key="4">
    <source>
        <dbReference type="ARBA" id="ARBA00022989"/>
    </source>
</evidence>
<evidence type="ECO:0000256" key="5">
    <source>
        <dbReference type="ARBA" id="ARBA00023136"/>
    </source>
</evidence>
<comment type="similarity">
    <text evidence="2">Belongs to the TspO/BZRP family.</text>
</comment>
<accession>A0ABQ7GJN6</accession>
<dbReference type="PIRSF" id="PIRSF005859">
    <property type="entry name" value="PBR"/>
    <property type="match status" value="1"/>
</dbReference>
<dbReference type="PANTHER" id="PTHR10057:SF0">
    <property type="entry name" value="TRANSLOCATOR PROTEIN"/>
    <property type="match status" value="1"/>
</dbReference>
<evidence type="ECO:0000256" key="3">
    <source>
        <dbReference type="ARBA" id="ARBA00022692"/>
    </source>
</evidence>
<dbReference type="EMBL" id="MU069737">
    <property type="protein sequence ID" value="KAF5834821.1"/>
    <property type="molecule type" value="Genomic_DNA"/>
</dbReference>
<proteinExistence type="inferred from homology"/>
<dbReference type="CDD" id="cd15904">
    <property type="entry name" value="TSPO_MBR"/>
    <property type="match status" value="1"/>
</dbReference>
<organism evidence="7 8">
    <name type="scientific">Dunaliella salina</name>
    <name type="common">Green alga</name>
    <name type="synonym">Protococcus salinus</name>
    <dbReference type="NCBI Taxonomy" id="3046"/>
    <lineage>
        <taxon>Eukaryota</taxon>
        <taxon>Viridiplantae</taxon>
        <taxon>Chlorophyta</taxon>
        <taxon>core chlorophytes</taxon>
        <taxon>Chlorophyceae</taxon>
        <taxon>CS clade</taxon>
        <taxon>Chlamydomonadales</taxon>
        <taxon>Dunaliellaceae</taxon>
        <taxon>Dunaliella</taxon>
    </lineage>
</organism>
<evidence type="ECO:0000313" key="7">
    <source>
        <dbReference type="EMBL" id="KAF5834821.1"/>
    </source>
</evidence>
<keyword evidence="8" id="KW-1185">Reference proteome</keyword>
<comment type="subcellular location">
    <subcellularLocation>
        <location evidence="1">Membrane</location>
        <topology evidence="1">Multi-pass membrane protein</topology>
    </subcellularLocation>
</comment>